<evidence type="ECO:0000256" key="3">
    <source>
        <dbReference type="SAM" id="SignalP"/>
    </source>
</evidence>
<gene>
    <name evidence="5" type="ordered locus">KQS_01055</name>
</gene>
<keyword evidence="6" id="KW-1185">Reference proteome</keyword>
<dbReference type="InterPro" id="IPR026444">
    <property type="entry name" value="Secre_tail"/>
</dbReference>
<dbReference type="NCBIfam" id="TIGR04183">
    <property type="entry name" value="Por_Secre_tail"/>
    <property type="match status" value="1"/>
</dbReference>
<protein>
    <submittedName>
        <fullName evidence="5">Glycoside hydrolase family 13</fullName>
        <ecNumber evidence="5">3.2.1.-</ecNumber>
    </submittedName>
</protein>
<dbReference type="Pfam" id="PF18962">
    <property type="entry name" value="Por_Secre_tail"/>
    <property type="match status" value="1"/>
</dbReference>
<dbReference type="Gene3D" id="2.60.40.10">
    <property type="entry name" value="Immunoglobulins"/>
    <property type="match status" value="1"/>
</dbReference>
<dbReference type="SMART" id="SM00642">
    <property type="entry name" value="Aamy"/>
    <property type="match status" value="1"/>
</dbReference>
<dbReference type="GO" id="GO:0016798">
    <property type="term" value="F:hydrolase activity, acting on glycosyl bonds"/>
    <property type="evidence" value="ECO:0007669"/>
    <property type="project" value="UniProtKB-KW"/>
</dbReference>
<dbReference type="Proteomes" id="UP000007599">
    <property type="component" value="Chromosome I"/>
</dbReference>
<evidence type="ECO:0000256" key="1">
    <source>
        <dbReference type="ARBA" id="ARBA00008061"/>
    </source>
</evidence>
<evidence type="ECO:0000259" key="4">
    <source>
        <dbReference type="SMART" id="SM00642"/>
    </source>
</evidence>
<comment type="similarity">
    <text evidence="1">Belongs to the glycosyl hydrolase 13 family.</text>
</comment>
<evidence type="ECO:0000313" key="6">
    <source>
        <dbReference type="Proteomes" id="UP000007599"/>
    </source>
</evidence>
<feature type="domain" description="Glycosyl hydrolase family 13 catalytic" evidence="4">
    <location>
        <begin position="381"/>
        <end position="726"/>
    </location>
</feature>
<dbReference type="SUPFAM" id="SSF51445">
    <property type="entry name" value="(Trans)glycosidases"/>
    <property type="match status" value="1"/>
</dbReference>
<proteinExistence type="inferred from homology"/>
<dbReference type="EMBL" id="HE774682">
    <property type="protein sequence ID" value="CCG52206.1"/>
    <property type="molecule type" value="Genomic_DNA"/>
</dbReference>
<reference evidence="6" key="2">
    <citation type="submission" date="2012-03" db="EMBL/GenBank/DDBJ databases">
        <title>Complete genome sequence of Flavobacterium indicum GPTSA100-9T, isolated from warm spring water.</title>
        <authorList>
            <person name="Barbier P."/>
            <person name="Houel A."/>
            <person name="Loux V."/>
            <person name="Poulain J."/>
            <person name="Bernardet J.-F."/>
            <person name="Touchon M."/>
            <person name="Duchaud E."/>
        </authorList>
    </citation>
    <scope>NUCLEOTIDE SEQUENCE [LARGE SCALE GENOMIC DNA]</scope>
    <source>
        <strain evidence="6">DSM 17447 / CIP 109464 / GPTSA100-9</strain>
    </source>
</reference>
<dbReference type="InterPro" id="IPR006047">
    <property type="entry name" value="GH13_cat_dom"/>
</dbReference>
<dbReference type="HOGENOM" id="CLU_005821_0_0_10"/>
<reference evidence="5 6" key="1">
    <citation type="journal article" date="2012" name="J. Bacteriol.">
        <title>Complete Genome Sequence of Flavobacterium indicum GPSTA100-9T, Isolated from Warm Spring Water.</title>
        <authorList>
            <person name="Barbier P."/>
            <person name="Houel A."/>
            <person name="Loux V."/>
            <person name="Poulain J."/>
            <person name="Bernardet J.F."/>
            <person name="Touchon M."/>
            <person name="Duchaud E."/>
        </authorList>
    </citation>
    <scope>NUCLEOTIDE SEQUENCE [LARGE SCALE GENOMIC DNA]</scope>
    <source>
        <strain evidence="6">DSM 17447 / CIP 109464 / GPTSA100-9</strain>
    </source>
</reference>
<dbReference type="InterPro" id="IPR014756">
    <property type="entry name" value="Ig_E-set"/>
</dbReference>
<dbReference type="SUPFAM" id="SSF81296">
    <property type="entry name" value="E set domains"/>
    <property type="match status" value="1"/>
</dbReference>
<keyword evidence="2 3" id="KW-0732">Signal</keyword>
<dbReference type="Pfam" id="PF00128">
    <property type="entry name" value="Alpha-amylase"/>
    <property type="match status" value="1"/>
</dbReference>
<dbReference type="InterPro" id="IPR013783">
    <property type="entry name" value="Ig-like_fold"/>
</dbReference>
<dbReference type="Gene3D" id="3.20.20.80">
    <property type="entry name" value="Glycosidases"/>
    <property type="match status" value="1"/>
</dbReference>
<dbReference type="InterPro" id="IPR017853">
    <property type="entry name" value="GH"/>
</dbReference>
<dbReference type="CDD" id="cd11350">
    <property type="entry name" value="AmyAc_4"/>
    <property type="match status" value="1"/>
</dbReference>
<feature type="signal peptide" evidence="3">
    <location>
        <begin position="1"/>
        <end position="18"/>
    </location>
</feature>
<organism evidence="5 6">
    <name type="scientific">Flavobacterium indicum (strain DSM 17447 / CIP 109464 / GPTSA100-9)</name>
    <dbReference type="NCBI Taxonomy" id="1094466"/>
    <lineage>
        <taxon>Bacteria</taxon>
        <taxon>Pseudomonadati</taxon>
        <taxon>Bacteroidota</taxon>
        <taxon>Flavobacteriia</taxon>
        <taxon>Flavobacteriales</taxon>
        <taxon>Flavobacteriaceae</taxon>
        <taxon>Flavobacterium</taxon>
    </lineage>
</organism>
<keyword evidence="5" id="KW-0326">Glycosidase</keyword>
<dbReference type="RefSeq" id="WP_014387350.1">
    <property type="nucleotide sequence ID" value="NC_017025.1"/>
</dbReference>
<keyword evidence="5" id="KW-0378">Hydrolase</keyword>
<dbReference type="EC" id="3.2.1.-" evidence="5"/>
<accession>H8XNT9</accession>
<dbReference type="PATRIC" id="fig|1094466.5.peg.204"/>
<evidence type="ECO:0000313" key="5">
    <source>
        <dbReference type="EMBL" id="CCG52206.1"/>
    </source>
</evidence>
<evidence type="ECO:0000256" key="2">
    <source>
        <dbReference type="ARBA" id="ARBA00022729"/>
    </source>
</evidence>
<dbReference type="OrthoDB" id="9761875at2"/>
<dbReference type="GO" id="GO:0005975">
    <property type="term" value="P:carbohydrate metabolic process"/>
    <property type="evidence" value="ECO:0007669"/>
    <property type="project" value="InterPro"/>
</dbReference>
<sequence>MKKIYSLLLLLFYCSLTAQVSWQGGTTPEANQTATILFDKTGTGLASYSGTIYAHTGVTLNGTPWQNVIGSWGNNTTQPALTLVSGNIYKLDLTPTILNYYGVSSGTVSKINIVFRSNTGAQQTTDLELNVGAYQATLTAPNENSTTLLNSGQNLSIAANNTNGNANYNLFANGVSIHTYTGTSYSYTDSNITANKSYDLQITQGATTYSKKFSVIINPGTISQALPAGMEIGINYNTSDATKATLVLEAPGKDFVYVAGTFNNWQPSSSYAMKKDPTSGKFWLELTGLTSGTEYLYQYWVVDTTPIANSPTIVKTADPCSTLVLSSFDDPYIPATSYPGLMPYPNGQDREVTVLQTGQTAYPWVVTNFTKPSKDKLVVYELLVRDFDSDKNYQDVIDKIDYFKNLGINAIELMPVMEFEGNESWGYNTAFHMALDKFYGNKNKLKELIDLCHQNGIAVILDIAFNHAFGRNPMVRMWMNDPDGDGWGSPSTENPYFNTVAKHSYSVGEDFNHSSNYTKDYVKRTVKHWITEFKIDGFRWDLTKGFTQNCTAGDDACTNAYQADRVAVLKEYADYTWSLDNDHYVIFEHLGTDSEEQQWANYRIAEGKGIMMWGELYEPYKQLALGFSTNGDITRMGHVSRGFTGKRLMGYPESHDKDRLMYQAYTYGNSAGTAPVGGNLNNALNRMPAVGATSILIPGPKMIWHFQELGMDDSIFTCNNGTVNSDVDAIAGDCKLDTKPQPQWVENWLTTAPRSTIYSDYVKFIKMKKNDPVFNGDYTISPNGSNIRQRIYIYDNSLPSTQLKNVVILANYSVAAQNITPDFPYTGTWYNLMTNAPLTVTSTTAQITLNPGEYRIYGNQVSAALANEAFEFASQIELYPNPAQTSFVLTNDVKKLDIYSITGQLIKSANKINALENINISDLSKGVYLVKIETNESISISKKLIKE</sequence>
<dbReference type="eggNOG" id="COG1523">
    <property type="taxonomic scope" value="Bacteria"/>
</dbReference>
<name>H8XNT9_FLAIG</name>
<dbReference type="KEGG" id="fin:KQS_01055"/>
<dbReference type="STRING" id="1094466.KQS_01055"/>
<dbReference type="AlphaFoldDB" id="H8XNT9"/>
<dbReference type="PANTHER" id="PTHR43002">
    <property type="entry name" value="GLYCOGEN DEBRANCHING ENZYME"/>
    <property type="match status" value="1"/>
</dbReference>
<feature type="chain" id="PRO_5003617279" evidence="3">
    <location>
        <begin position="19"/>
        <end position="947"/>
    </location>
</feature>